<evidence type="ECO:0000313" key="11">
    <source>
        <dbReference type="EMBL" id="PVD28109.1"/>
    </source>
</evidence>
<dbReference type="PANTHER" id="PTHR42650">
    <property type="entry name" value="TAIL-ANCHORED PROTEIN INSERTION RECEPTOR WRB"/>
    <property type="match status" value="1"/>
</dbReference>
<dbReference type="Pfam" id="PF04420">
    <property type="entry name" value="CHD5"/>
    <property type="match status" value="1"/>
</dbReference>
<dbReference type="PANTHER" id="PTHR42650:SF1">
    <property type="entry name" value="GUIDED ENTRY OF TAIL-ANCHORED PROTEINS FACTOR 1"/>
    <property type="match status" value="1"/>
</dbReference>
<sequence length="81" mass="9398">MIIVFLIVVMFAVLQKFATEITVKVGNCIFSPDDAELDLRAQIRDLKDQQAQISMIDEFARYMKLQRQIDKFLSQVKESSK</sequence>
<keyword evidence="12" id="KW-1185">Reference proteome</keyword>
<reference evidence="11 12" key="1">
    <citation type="submission" date="2018-04" db="EMBL/GenBank/DDBJ databases">
        <title>The genome of golden apple snail Pomacea canaliculata provides insight into stress tolerance and invasive adaptation.</title>
        <authorList>
            <person name="Liu C."/>
            <person name="Liu B."/>
            <person name="Ren Y."/>
            <person name="Zhang Y."/>
            <person name="Wang H."/>
            <person name="Li S."/>
            <person name="Jiang F."/>
            <person name="Yin L."/>
            <person name="Zhang G."/>
            <person name="Qian W."/>
            <person name="Fan W."/>
        </authorList>
    </citation>
    <scope>NUCLEOTIDE SEQUENCE [LARGE SCALE GENOMIC DNA]</scope>
    <source>
        <strain evidence="11">SZHN2017</strain>
        <tissue evidence="11">Muscle</tissue>
    </source>
</reference>
<evidence type="ECO:0000256" key="5">
    <source>
        <dbReference type="ARBA" id="ARBA00022824"/>
    </source>
</evidence>
<dbReference type="Proteomes" id="UP000245119">
    <property type="component" value="Linkage Group LG6"/>
</dbReference>
<dbReference type="STRING" id="400727.A0A2T7P3W5"/>
<comment type="similarity">
    <text evidence="2">Belongs to the WRB/GET1 family.</text>
</comment>
<dbReference type="GO" id="GO:0043529">
    <property type="term" value="C:GET complex"/>
    <property type="evidence" value="ECO:0007669"/>
    <property type="project" value="TreeGrafter"/>
</dbReference>
<keyword evidence="6" id="KW-1133">Transmembrane helix</keyword>
<dbReference type="InterPro" id="IPR029012">
    <property type="entry name" value="Helix_hairpin_bin_sf"/>
</dbReference>
<evidence type="ECO:0000256" key="1">
    <source>
        <dbReference type="ARBA" id="ARBA00004477"/>
    </source>
</evidence>
<gene>
    <name evidence="11" type="ORF">C0Q70_10691</name>
</gene>
<evidence type="ECO:0000256" key="9">
    <source>
        <dbReference type="ARBA" id="ARBA00033006"/>
    </source>
</evidence>
<proteinExistence type="inferred from homology"/>
<keyword evidence="7" id="KW-0472">Membrane</keyword>
<protein>
    <recommendedName>
        <fullName evidence="3">Guided entry of tail-anchored proteins factor 1</fullName>
    </recommendedName>
    <alternativeName>
        <fullName evidence="8">Tail-anchored protein insertion receptor WRB</fullName>
    </alternativeName>
    <alternativeName>
        <fullName evidence="9">Tryptophan-rich basic protein</fullName>
    </alternativeName>
</protein>
<accession>A0A2T7P3W5</accession>
<dbReference type="InterPro" id="IPR028945">
    <property type="entry name" value="Get1"/>
</dbReference>
<feature type="signal peptide" evidence="10">
    <location>
        <begin position="1"/>
        <end position="18"/>
    </location>
</feature>
<dbReference type="GO" id="GO:0005789">
    <property type="term" value="C:endoplasmic reticulum membrane"/>
    <property type="evidence" value="ECO:0007669"/>
    <property type="project" value="UniProtKB-SubCell"/>
</dbReference>
<keyword evidence="10" id="KW-0732">Signal</keyword>
<evidence type="ECO:0000256" key="3">
    <source>
        <dbReference type="ARBA" id="ARBA00017951"/>
    </source>
</evidence>
<dbReference type="GO" id="GO:0043495">
    <property type="term" value="F:protein-membrane adaptor activity"/>
    <property type="evidence" value="ECO:0007669"/>
    <property type="project" value="TreeGrafter"/>
</dbReference>
<dbReference type="OrthoDB" id="69461at2759"/>
<keyword evidence="4" id="KW-0812">Transmembrane</keyword>
<dbReference type="Gene3D" id="1.10.287.660">
    <property type="entry name" value="Helix hairpin bin"/>
    <property type="match status" value="1"/>
</dbReference>
<dbReference type="EMBL" id="PZQS01000006">
    <property type="protein sequence ID" value="PVD28109.1"/>
    <property type="molecule type" value="Genomic_DNA"/>
</dbReference>
<comment type="subcellular location">
    <subcellularLocation>
        <location evidence="1">Endoplasmic reticulum membrane</location>
        <topology evidence="1">Multi-pass membrane protein</topology>
    </subcellularLocation>
</comment>
<feature type="chain" id="PRO_5015717659" description="Guided entry of tail-anchored proteins factor 1" evidence="10">
    <location>
        <begin position="19"/>
        <end position="81"/>
    </location>
</feature>
<evidence type="ECO:0000256" key="10">
    <source>
        <dbReference type="SAM" id="SignalP"/>
    </source>
</evidence>
<dbReference type="GO" id="GO:0071816">
    <property type="term" value="P:tail-anchored membrane protein insertion into ER membrane"/>
    <property type="evidence" value="ECO:0007669"/>
    <property type="project" value="InterPro"/>
</dbReference>
<evidence type="ECO:0000256" key="2">
    <source>
        <dbReference type="ARBA" id="ARBA00010799"/>
    </source>
</evidence>
<evidence type="ECO:0000313" key="12">
    <source>
        <dbReference type="Proteomes" id="UP000245119"/>
    </source>
</evidence>
<evidence type="ECO:0000256" key="7">
    <source>
        <dbReference type="ARBA" id="ARBA00023136"/>
    </source>
</evidence>
<name>A0A2T7P3W5_POMCA</name>
<comment type="caution">
    <text evidence="11">The sequence shown here is derived from an EMBL/GenBank/DDBJ whole genome shotgun (WGS) entry which is preliminary data.</text>
</comment>
<dbReference type="AlphaFoldDB" id="A0A2T7P3W5"/>
<evidence type="ECO:0000256" key="4">
    <source>
        <dbReference type="ARBA" id="ARBA00022692"/>
    </source>
</evidence>
<keyword evidence="5" id="KW-0256">Endoplasmic reticulum</keyword>
<evidence type="ECO:0000256" key="6">
    <source>
        <dbReference type="ARBA" id="ARBA00022989"/>
    </source>
</evidence>
<evidence type="ECO:0000256" key="8">
    <source>
        <dbReference type="ARBA" id="ARBA00032437"/>
    </source>
</evidence>
<organism evidence="11 12">
    <name type="scientific">Pomacea canaliculata</name>
    <name type="common">Golden apple snail</name>
    <dbReference type="NCBI Taxonomy" id="400727"/>
    <lineage>
        <taxon>Eukaryota</taxon>
        <taxon>Metazoa</taxon>
        <taxon>Spiralia</taxon>
        <taxon>Lophotrochozoa</taxon>
        <taxon>Mollusca</taxon>
        <taxon>Gastropoda</taxon>
        <taxon>Caenogastropoda</taxon>
        <taxon>Architaenioglossa</taxon>
        <taxon>Ampullarioidea</taxon>
        <taxon>Ampullariidae</taxon>
        <taxon>Pomacea</taxon>
    </lineage>
</organism>